<organism evidence="2 3">
    <name type="scientific">Kutzneria buriramensis</name>
    <dbReference type="NCBI Taxonomy" id="1045776"/>
    <lineage>
        <taxon>Bacteria</taxon>
        <taxon>Bacillati</taxon>
        <taxon>Actinomycetota</taxon>
        <taxon>Actinomycetes</taxon>
        <taxon>Pseudonocardiales</taxon>
        <taxon>Pseudonocardiaceae</taxon>
        <taxon>Kutzneria</taxon>
    </lineage>
</organism>
<sequence>MRIIGTGFIARELGALRDRHPQVTVIAAGVSSTSVTDDAEFARERELVLATLRECRALGHTVVFCSTASAALYGATGEPRTEDEPAHPVSAYGWHKLAMESVVRDSGVPWLILRISHLVGRAQQPWQMMPFLAAQVRSGVVSIHSGAHRDLLDVRHLVLAVDRLLAETRCQTVNVASATPEPVERIVTEIERRLGVRPRRIAVPGRAGRTVADVSRLHELVPEFAAIDFGVRHLPALLDRYLNSWPDSASGLKTGGGSTVKLGAWG</sequence>
<evidence type="ECO:0000313" key="2">
    <source>
        <dbReference type="EMBL" id="REH35707.1"/>
    </source>
</evidence>
<dbReference type="Gene3D" id="3.40.50.720">
    <property type="entry name" value="NAD(P)-binding Rossmann-like Domain"/>
    <property type="match status" value="1"/>
</dbReference>
<reference evidence="2 3" key="1">
    <citation type="submission" date="2018-08" db="EMBL/GenBank/DDBJ databases">
        <title>Genomic Encyclopedia of Archaeal and Bacterial Type Strains, Phase II (KMG-II): from individual species to whole genera.</title>
        <authorList>
            <person name="Goeker M."/>
        </authorList>
    </citation>
    <scope>NUCLEOTIDE SEQUENCE [LARGE SCALE GENOMIC DNA]</scope>
    <source>
        <strain evidence="2 3">DSM 45791</strain>
    </source>
</reference>
<dbReference type="InterPro" id="IPR001509">
    <property type="entry name" value="Epimerase_deHydtase"/>
</dbReference>
<keyword evidence="3" id="KW-1185">Reference proteome</keyword>
<accession>A0A3E0GZV6</accession>
<evidence type="ECO:0000259" key="1">
    <source>
        <dbReference type="Pfam" id="PF01370"/>
    </source>
</evidence>
<dbReference type="RefSeq" id="WP_147328813.1">
    <property type="nucleotide sequence ID" value="NZ_CP144375.1"/>
</dbReference>
<evidence type="ECO:0000313" key="3">
    <source>
        <dbReference type="Proteomes" id="UP000256269"/>
    </source>
</evidence>
<dbReference type="AlphaFoldDB" id="A0A3E0GZV6"/>
<feature type="domain" description="NAD-dependent epimerase/dehydratase" evidence="1">
    <location>
        <begin position="16"/>
        <end position="175"/>
    </location>
</feature>
<dbReference type="EMBL" id="QUNO01000017">
    <property type="protein sequence ID" value="REH35707.1"/>
    <property type="molecule type" value="Genomic_DNA"/>
</dbReference>
<dbReference type="Pfam" id="PF01370">
    <property type="entry name" value="Epimerase"/>
    <property type="match status" value="1"/>
</dbReference>
<name>A0A3E0GZV6_9PSEU</name>
<comment type="caution">
    <text evidence="2">The sequence shown here is derived from an EMBL/GenBank/DDBJ whole genome shotgun (WGS) entry which is preliminary data.</text>
</comment>
<gene>
    <name evidence="2" type="ORF">BCF44_11795</name>
</gene>
<dbReference type="Proteomes" id="UP000256269">
    <property type="component" value="Unassembled WGS sequence"/>
</dbReference>
<dbReference type="OrthoDB" id="3360397at2"/>
<dbReference type="InterPro" id="IPR036291">
    <property type="entry name" value="NAD(P)-bd_dom_sf"/>
</dbReference>
<dbReference type="SUPFAM" id="SSF51735">
    <property type="entry name" value="NAD(P)-binding Rossmann-fold domains"/>
    <property type="match status" value="1"/>
</dbReference>
<proteinExistence type="predicted"/>
<protein>
    <submittedName>
        <fullName evidence="2">NAD-dependent epimerase/dehydratase family protein</fullName>
    </submittedName>
</protein>